<evidence type="ECO:0000313" key="1">
    <source>
        <dbReference type="EMBL" id="KAJ2669075.1"/>
    </source>
</evidence>
<reference evidence="1" key="1">
    <citation type="submission" date="2022-07" db="EMBL/GenBank/DDBJ databases">
        <title>Phylogenomic reconstructions and comparative analyses of Kickxellomycotina fungi.</title>
        <authorList>
            <person name="Reynolds N.K."/>
            <person name="Stajich J.E."/>
            <person name="Barry K."/>
            <person name="Grigoriev I.V."/>
            <person name="Crous P."/>
            <person name="Smith M.E."/>
        </authorList>
    </citation>
    <scope>NUCLEOTIDE SEQUENCE</scope>
    <source>
        <strain evidence="1">NRRL 3115</strain>
    </source>
</reference>
<dbReference type="AlphaFoldDB" id="A0A9W8KVN5"/>
<sequence>MPSFSTFQTLPIHIAKAIAGYTVGNYRIRVCPDYAVFVRERQTWLMLYKVSQLWRELAMRYFCHIATLDLSPKTDEEGFMLEQWPLQTRPADSVRYYHLVKEVNIVLEFCRNAYLGHFIPNFSLSYG</sequence>
<dbReference type="Proteomes" id="UP001151518">
    <property type="component" value="Unassembled WGS sequence"/>
</dbReference>
<protein>
    <submittedName>
        <fullName evidence="1">Uncharacterized protein</fullName>
    </submittedName>
</protein>
<dbReference type="EMBL" id="JANBTW010000164">
    <property type="protein sequence ID" value="KAJ2669075.1"/>
    <property type="molecule type" value="Genomic_DNA"/>
</dbReference>
<dbReference type="OrthoDB" id="10586428at2759"/>
<comment type="caution">
    <text evidence="1">The sequence shown here is derived from an EMBL/GenBank/DDBJ whole genome shotgun (WGS) entry which is preliminary data.</text>
</comment>
<organism evidence="1 2">
    <name type="scientific">Coemansia spiralis</name>
    <dbReference type="NCBI Taxonomy" id="417178"/>
    <lineage>
        <taxon>Eukaryota</taxon>
        <taxon>Fungi</taxon>
        <taxon>Fungi incertae sedis</taxon>
        <taxon>Zoopagomycota</taxon>
        <taxon>Kickxellomycotina</taxon>
        <taxon>Kickxellomycetes</taxon>
        <taxon>Kickxellales</taxon>
        <taxon>Kickxellaceae</taxon>
        <taxon>Coemansia</taxon>
    </lineage>
</organism>
<accession>A0A9W8KVN5</accession>
<evidence type="ECO:0000313" key="2">
    <source>
        <dbReference type="Proteomes" id="UP001151518"/>
    </source>
</evidence>
<gene>
    <name evidence="1" type="ORF">GGI25_006272</name>
</gene>
<proteinExistence type="predicted"/>
<name>A0A9W8KVN5_9FUNG</name>